<evidence type="ECO:0000313" key="3">
    <source>
        <dbReference type="Proteomes" id="UP000182427"/>
    </source>
</evidence>
<evidence type="ECO:0000256" key="1">
    <source>
        <dbReference type="SAM" id="SignalP"/>
    </source>
</evidence>
<name>A0A1G7H7E4_9BACT</name>
<keyword evidence="1" id="KW-0732">Signal</keyword>
<reference evidence="2 3" key="1">
    <citation type="submission" date="2016-10" db="EMBL/GenBank/DDBJ databases">
        <authorList>
            <person name="de Groot N.N."/>
        </authorList>
    </citation>
    <scope>NUCLEOTIDE SEQUENCE [LARGE SCALE GENOMIC DNA]</scope>
    <source>
        <strain evidence="2 3">GAS232</strain>
    </source>
</reference>
<gene>
    <name evidence="2" type="ORF">SAMN05444167_0944</name>
</gene>
<evidence type="ECO:0000313" key="2">
    <source>
        <dbReference type="EMBL" id="SDE96338.1"/>
    </source>
</evidence>
<organism evidence="2 3">
    <name type="scientific">Terriglobus roseus</name>
    <dbReference type="NCBI Taxonomy" id="392734"/>
    <lineage>
        <taxon>Bacteria</taxon>
        <taxon>Pseudomonadati</taxon>
        <taxon>Acidobacteriota</taxon>
        <taxon>Terriglobia</taxon>
        <taxon>Terriglobales</taxon>
        <taxon>Acidobacteriaceae</taxon>
        <taxon>Terriglobus</taxon>
    </lineage>
</organism>
<accession>A0A1G7H7E4</accession>
<protein>
    <submittedName>
        <fullName evidence="2">Uncharacterized protein</fullName>
    </submittedName>
</protein>
<dbReference type="RefSeq" id="WP_083344143.1">
    <property type="nucleotide sequence ID" value="NZ_LT629690.1"/>
</dbReference>
<keyword evidence="3" id="KW-1185">Reference proteome</keyword>
<dbReference type="OrthoDB" id="115709at2"/>
<sequence length="164" mass="17292">MRVQLFSAVVVVTALCPVLMHAQGRDVPVPSTCSPQVNAKLQTMIQEHPKGYVENVMACGISAGTRVNSGGKHGSHHIITVNVKLPDGQAAKIQIAINDSLDGVVSAKPGDSVFAYGEGYTTGGLWVAGIHDVHCSTHPTADNGWVVVNGNKTPKSCPTRRSRN</sequence>
<proteinExistence type="predicted"/>
<feature type="signal peptide" evidence="1">
    <location>
        <begin position="1"/>
        <end position="22"/>
    </location>
</feature>
<feature type="chain" id="PRO_5009241248" evidence="1">
    <location>
        <begin position="23"/>
        <end position="164"/>
    </location>
</feature>
<dbReference type="Proteomes" id="UP000182427">
    <property type="component" value="Chromosome I"/>
</dbReference>
<dbReference type="AlphaFoldDB" id="A0A1G7H7E4"/>
<dbReference type="EMBL" id="LT629690">
    <property type="protein sequence ID" value="SDE96338.1"/>
    <property type="molecule type" value="Genomic_DNA"/>
</dbReference>